<dbReference type="InterPro" id="IPR039764">
    <property type="entry name" value="HABP4/SERBP1-like"/>
</dbReference>
<comment type="caution">
    <text evidence="3">The sequence shown here is derived from an EMBL/GenBank/DDBJ whole genome shotgun (WGS) entry which is preliminary data.</text>
</comment>
<feature type="region of interest" description="Disordered" evidence="1">
    <location>
        <begin position="279"/>
        <end position="359"/>
    </location>
</feature>
<evidence type="ECO:0000259" key="2">
    <source>
        <dbReference type="SMART" id="SM01233"/>
    </source>
</evidence>
<dbReference type="GO" id="GO:0005737">
    <property type="term" value="C:cytoplasm"/>
    <property type="evidence" value="ECO:0007669"/>
    <property type="project" value="TreeGrafter"/>
</dbReference>
<feature type="compositionally biased region" description="Low complexity" evidence="1">
    <location>
        <begin position="20"/>
        <end position="30"/>
    </location>
</feature>
<reference evidence="3" key="1">
    <citation type="submission" date="2022-06" db="EMBL/GenBank/DDBJ databases">
        <title>Genome Sequence of Candolleomyces eurysporus.</title>
        <authorList>
            <person name="Buettner E."/>
        </authorList>
    </citation>
    <scope>NUCLEOTIDE SEQUENCE</scope>
    <source>
        <strain evidence="3">VTCC 930004</strain>
    </source>
</reference>
<sequence>MSVASRNPFALLDAEDSSRPASPGAAKQGAPAPPSAPAARGQQKKTRGGPASRGGKYYARGGKPAPKDGSGPGEDAPAPEGQRRFEGERGERGGRGGRGGRGRGAPRGGRGGRAFDRHSATGKTDSHKKVHQGWGGDEPNTELKQEQAASADAAAEAVPAEGGAADWGGATGGDSWGAAPAADAWGGAPEGEAATGWAAPAEGEAAAPEGKPRRREEEEEEDNTLTFDQYLAKKKDQDAAIPKLEATRQANEGAGDDIWKDAVALNKNEEEESYFIGKTKTAPKSKTKKEEKVYLEIDARFERPDRGGRGRGRGDRGDRGGDRGGERRGRGRGGPRGGRQNGPNAAPNVDDQTAFPSLA</sequence>
<dbReference type="GO" id="GO:0005634">
    <property type="term" value="C:nucleus"/>
    <property type="evidence" value="ECO:0007669"/>
    <property type="project" value="TreeGrafter"/>
</dbReference>
<dbReference type="OrthoDB" id="5390558at2759"/>
<accession>A0A9W8JAG7</accession>
<feature type="non-terminal residue" evidence="3">
    <location>
        <position position="1"/>
    </location>
</feature>
<dbReference type="SMART" id="SM01233">
    <property type="entry name" value="HABP4_PAI-RBP1"/>
    <property type="match status" value="1"/>
</dbReference>
<dbReference type="GO" id="GO:0003723">
    <property type="term" value="F:RNA binding"/>
    <property type="evidence" value="ECO:0007669"/>
    <property type="project" value="InterPro"/>
</dbReference>
<dbReference type="InterPro" id="IPR006861">
    <property type="entry name" value="HABP4_PAIRBP1-bd"/>
</dbReference>
<keyword evidence="4" id="KW-1185">Reference proteome</keyword>
<dbReference type="EMBL" id="JANBPK010000810">
    <property type="protein sequence ID" value="KAJ2931137.1"/>
    <property type="molecule type" value="Genomic_DNA"/>
</dbReference>
<organism evidence="3 4">
    <name type="scientific">Candolleomyces eurysporus</name>
    <dbReference type="NCBI Taxonomy" id="2828524"/>
    <lineage>
        <taxon>Eukaryota</taxon>
        <taxon>Fungi</taxon>
        <taxon>Dikarya</taxon>
        <taxon>Basidiomycota</taxon>
        <taxon>Agaricomycotina</taxon>
        <taxon>Agaricomycetes</taxon>
        <taxon>Agaricomycetidae</taxon>
        <taxon>Agaricales</taxon>
        <taxon>Agaricineae</taxon>
        <taxon>Psathyrellaceae</taxon>
        <taxon>Candolleomyces</taxon>
    </lineage>
</organism>
<feature type="domain" description="Hyaluronan/mRNA-binding protein" evidence="2">
    <location>
        <begin position="111"/>
        <end position="253"/>
    </location>
</feature>
<feature type="compositionally biased region" description="Basic and acidic residues" evidence="1">
    <location>
        <begin position="288"/>
        <end position="328"/>
    </location>
</feature>
<dbReference type="Gene3D" id="6.10.140.1040">
    <property type="match status" value="2"/>
</dbReference>
<dbReference type="PANTHER" id="PTHR12299:SF17">
    <property type="entry name" value="AT19571P-RELATED"/>
    <property type="match status" value="1"/>
</dbReference>
<gene>
    <name evidence="3" type="ORF">H1R20_g5962</name>
</gene>
<evidence type="ECO:0000313" key="3">
    <source>
        <dbReference type="EMBL" id="KAJ2931137.1"/>
    </source>
</evidence>
<feature type="compositionally biased region" description="Basic and acidic residues" evidence="1">
    <location>
        <begin position="81"/>
        <end position="94"/>
    </location>
</feature>
<protein>
    <recommendedName>
        <fullName evidence="2">Hyaluronan/mRNA-binding protein domain-containing protein</fullName>
    </recommendedName>
</protein>
<feature type="compositionally biased region" description="Polar residues" evidence="1">
    <location>
        <begin position="350"/>
        <end position="359"/>
    </location>
</feature>
<name>A0A9W8JAG7_9AGAR</name>
<feature type="compositionally biased region" description="Low complexity" evidence="1">
    <location>
        <begin position="176"/>
        <end position="209"/>
    </location>
</feature>
<feature type="region of interest" description="Disordered" evidence="1">
    <location>
        <begin position="1"/>
        <end position="257"/>
    </location>
</feature>
<dbReference type="PANTHER" id="PTHR12299">
    <property type="entry name" value="HYALURONIC ACID-BINDING PROTEIN 4"/>
    <property type="match status" value="1"/>
</dbReference>
<dbReference type="AlphaFoldDB" id="A0A9W8JAG7"/>
<dbReference type="Proteomes" id="UP001140091">
    <property type="component" value="Unassembled WGS sequence"/>
</dbReference>
<feature type="compositionally biased region" description="Low complexity" evidence="1">
    <location>
        <begin position="148"/>
        <end position="164"/>
    </location>
</feature>
<proteinExistence type="predicted"/>
<feature type="compositionally biased region" description="Basic and acidic residues" evidence="1">
    <location>
        <begin position="113"/>
        <end position="127"/>
    </location>
</feature>
<evidence type="ECO:0000256" key="1">
    <source>
        <dbReference type="SAM" id="MobiDB-lite"/>
    </source>
</evidence>
<evidence type="ECO:0000313" key="4">
    <source>
        <dbReference type="Proteomes" id="UP001140091"/>
    </source>
</evidence>
<feature type="compositionally biased region" description="Gly residues" evidence="1">
    <location>
        <begin position="165"/>
        <end position="175"/>
    </location>
</feature>
<feature type="compositionally biased region" description="Gly residues" evidence="1">
    <location>
        <begin position="96"/>
        <end position="112"/>
    </location>
</feature>